<evidence type="ECO:0000256" key="1">
    <source>
        <dbReference type="SAM" id="Phobius"/>
    </source>
</evidence>
<reference evidence="2 3" key="1">
    <citation type="submission" date="2018-07" db="EMBL/GenBank/DDBJ databases">
        <title>Draft genome of the type strain Streptomyces armeniacus ATCC 15676.</title>
        <authorList>
            <person name="Labana P."/>
            <person name="Gosse J.T."/>
            <person name="Boddy C.N."/>
        </authorList>
    </citation>
    <scope>NUCLEOTIDE SEQUENCE [LARGE SCALE GENOMIC DNA]</scope>
    <source>
        <strain evidence="2 3">ATCC 15676</strain>
    </source>
</reference>
<evidence type="ECO:0000313" key="3">
    <source>
        <dbReference type="Proteomes" id="UP000254425"/>
    </source>
</evidence>
<dbReference type="AlphaFoldDB" id="A0A345XVE4"/>
<organism evidence="2 3">
    <name type="scientific">Streptomyces armeniacus</name>
    <dbReference type="NCBI Taxonomy" id="83291"/>
    <lineage>
        <taxon>Bacteria</taxon>
        <taxon>Bacillati</taxon>
        <taxon>Actinomycetota</taxon>
        <taxon>Actinomycetes</taxon>
        <taxon>Kitasatosporales</taxon>
        <taxon>Streptomycetaceae</taxon>
        <taxon>Streptomyces</taxon>
    </lineage>
</organism>
<gene>
    <name evidence="2" type="ORF">DVA86_26200</name>
</gene>
<dbReference type="RefSeq" id="WP_208881881.1">
    <property type="nucleotide sequence ID" value="NZ_CP031320.1"/>
</dbReference>
<keyword evidence="1" id="KW-0472">Membrane</keyword>
<feature type="transmembrane region" description="Helical" evidence="1">
    <location>
        <begin position="32"/>
        <end position="54"/>
    </location>
</feature>
<protein>
    <submittedName>
        <fullName evidence="2">Uncharacterized protein</fullName>
    </submittedName>
</protein>
<proteinExistence type="predicted"/>
<dbReference type="EMBL" id="CP031320">
    <property type="protein sequence ID" value="AXK35610.1"/>
    <property type="molecule type" value="Genomic_DNA"/>
</dbReference>
<sequence length="84" mass="8427">MTGVVVGLLGPLLAIACETCEDGVRNPRFGDTLITVAQLAVPLTTLAAGAGTFLPRQGVRVGLAGLGTLILLLITMLALGEVAA</sequence>
<keyword evidence="3" id="KW-1185">Reference proteome</keyword>
<dbReference type="Proteomes" id="UP000254425">
    <property type="component" value="Chromosome"/>
</dbReference>
<keyword evidence="1" id="KW-1133">Transmembrane helix</keyword>
<dbReference type="KEGG" id="sarm:DVA86_26200"/>
<name>A0A345XVE4_9ACTN</name>
<accession>A0A345XVE4</accession>
<evidence type="ECO:0000313" key="2">
    <source>
        <dbReference type="EMBL" id="AXK35610.1"/>
    </source>
</evidence>
<keyword evidence="1" id="KW-0812">Transmembrane</keyword>
<feature type="transmembrane region" description="Helical" evidence="1">
    <location>
        <begin position="61"/>
        <end position="80"/>
    </location>
</feature>